<protein>
    <recommendedName>
        <fullName evidence="7">Catalase-related peroxidase</fullName>
        <ecNumber evidence="7">1.11.1.-</ecNumber>
    </recommendedName>
</protein>
<keyword evidence="8" id="KW-0732">Signal</keyword>
<evidence type="ECO:0000313" key="11">
    <source>
        <dbReference type="Proteomes" id="UP000633814"/>
    </source>
</evidence>
<dbReference type="SUPFAM" id="SSF56634">
    <property type="entry name" value="Heme-dependent catalase-like"/>
    <property type="match status" value="1"/>
</dbReference>
<sequence>MRAYFMVAALVGSVSAAFLLAANLGTGNALSAQDFVDLQQGSTAHAGFRRAHAKGFCVAGDFISSGALAPFSSAAVLQAGRYPFIGRFSIAGNNPLAPDLKAPVRSFAITLLPETAQQWRIAMNTPPVLAVGTPEKFYLQLQAIQNNSVPQFFAEHPESQAFVKWRSTYQASSSFASERYHSINAFYLQKAAGQQQAVKWAAVPMLTSTISSELDETDADALQKEFFARLNAGMVSFDWQFTLGTDADDENNATVLWPDSNVQISAGTLQIHQATEQLDGNCNALNFDPLVLPRGVAPTADPILRARAAAYAESHRRRAREVLVQSVVGDQHE</sequence>
<dbReference type="EC" id="1.11.1.-" evidence="7"/>
<dbReference type="PROSITE" id="PS51402">
    <property type="entry name" value="CATALASE_3"/>
    <property type="match status" value="1"/>
</dbReference>
<dbReference type="CDD" id="cd08153">
    <property type="entry name" value="srpA_like"/>
    <property type="match status" value="1"/>
</dbReference>
<feature type="domain" description="Catalase core" evidence="9">
    <location>
        <begin position="8"/>
        <end position="332"/>
    </location>
</feature>
<gene>
    <name evidence="10" type="ORF">JAO78_006045</name>
</gene>
<accession>A0ABS8C220</accession>
<dbReference type="EMBL" id="JAEINI020000003">
    <property type="protein sequence ID" value="MCB5226371.1"/>
    <property type="molecule type" value="Genomic_DNA"/>
</dbReference>
<dbReference type="Proteomes" id="UP000633814">
    <property type="component" value="Unassembled WGS sequence"/>
</dbReference>
<feature type="signal peptide" evidence="8">
    <location>
        <begin position="1"/>
        <end position="21"/>
    </location>
</feature>
<evidence type="ECO:0000256" key="3">
    <source>
        <dbReference type="ARBA" id="ARBA00022617"/>
    </source>
</evidence>
<dbReference type="InterPro" id="IPR011614">
    <property type="entry name" value="Catalase_core"/>
</dbReference>
<keyword evidence="6 7" id="KW-0408">Iron</keyword>
<dbReference type="Gene3D" id="1.20.1280.120">
    <property type="match status" value="1"/>
</dbReference>
<dbReference type="Gene3D" id="2.40.180.10">
    <property type="entry name" value="Catalase core domain"/>
    <property type="match status" value="1"/>
</dbReference>
<keyword evidence="11" id="KW-1185">Reference proteome</keyword>
<dbReference type="InterPro" id="IPR020835">
    <property type="entry name" value="Catalase_sf"/>
</dbReference>
<proteinExistence type="inferred from homology"/>
<dbReference type="RefSeq" id="WP_226750465.1">
    <property type="nucleotide sequence ID" value="NZ_JAEINI020000003.1"/>
</dbReference>
<dbReference type="PANTHER" id="PTHR11465:SF9">
    <property type="entry name" value="CATALASE"/>
    <property type="match status" value="1"/>
</dbReference>
<comment type="caution">
    <text evidence="10">The sequence shown here is derived from an EMBL/GenBank/DDBJ whole genome shotgun (WGS) entry which is preliminary data.</text>
</comment>
<organism evidence="10 11">
    <name type="scientific">Alishewanella maricola</name>
    <dbReference type="NCBI Taxonomy" id="2795740"/>
    <lineage>
        <taxon>Bacteria</taxon>
        <taxon>Pseudomonadati</taxon>
        <taxon>Pseudomonadota</taxon>
        <taxon>Gammaproteobacteria</taxon>
        <taxon>Alteromonadales</taxon>
        <taxon>Alteromonadaceae</taxon>
        <taxon>Alishewanella</taxon>
    </lineage>
</organism>
<keyword evidence="3 7" id="KW-0349">Heme</keyword>
<dbReference type="PANTHER" id="PTHR11465">
    <property type="entry name" value="CATALASE"/>
    <property type="match status" value="1"/>
</dbReference>
<dbReference type="SMART" id="SM01060">
    <property type="entry name" value="Catalase"/>
    <property type="match status" value="1"/>
</dbReference>
<dbReference type="InterPro" id="IPR024168">
    <property type="entry name" value="Catalase_SrpA-type_pred"/>
</dbReference>
<comment type="function">
    <text evidence="7">Has an organic peroxide-dependent peroxidase activity.</text>
</comment>
<evidence type="ECO:0000256" key="4">
    <source>
        <dbReference type="ARBA" id="ARBA00022723"/>
    </source>
</evidence>
<name>A0ABS8C220_9ALTE</name>
<evidence type="ECO:0000256" key="8">
    <source>
        <dbReference type="SAM" id="SignalP"/>
    </source>
</evidence>
<dbReference type="Pfam" id="PF00199">
    <property type="entry name" value="Catalase"/>
    <property type="match status" value="1"/>
</dbReference>
<dbReference type="GO" id="GO:0004601">
    <property type="term" value="F:peroxidase activity"/>
    <property type="evidence" value="ECO:0007669"/>
    <property type="project" value="UniProtKB-KW"/>
</dbReference>
<keyword evidence="5 7" id="KW-0560">Oxidoreductase</keyword>
<evidence type="ECO:0000256" key="5">
    <source>
        <dbReference type="ARBA" id="ARBA00023002"/>
    </source>
</evidence>
<dbReference type="InterPro" id="IPR018028">
    <property type="entry name" value="Catalase"/>
</dbReference>
<comment type="cofactor">
    <cofactor evidence="7">
        <name>heme</name>
        <dbReference type="ChEBI" id="CHEBI:30413"/>
    </cofactor>
</comment>
<keyword evidence="2 7" id="KW-0575">Peroxidase</keyword>
<keyword evidence="4 7" id="KW-0479">Metal-binding</keyword>
<evidence type="ECO:0000256" key="7">
    <source>
        <dbReference type="PIRNR" id="PIRNR000296"/>
    </source>
</evidence>
<comment type="similarity">
    <text evidence="1 7">Belongs to the catalase family.</text>
</comment>
<evidence type="ECO:0000256" key="2">
    <source>
        <dbReference type="ARBA" id="ARBA00022559"/>
    </source>
</evidence>
<evidence type="ECO:0000313" key="10">
    <source>
        <dbReference type="EMBL" id="MCB5226371.1"/>
    </source>
</evidence>
<evidence type="ECO:0000259" key="9">
    <source>
        <dbReference type="SMART" id="SM01060"/>
    </source>
</evidence>
<dbReference type="PIRSF" id="PIRSF000296">
    <property type="entry name" value="SrpA"/>
    <property type="match status" value="1"/>
</dbReference>
<feature type="chain" id="PRO_5046310451" description="Catalase-related peroxidase" evidence="8">
    <location>
        <begin position="22"/>
        <end position="333"/>
    </location>
</feature>
<evidence type="ECO:0000256" key="1">
    <source>
        <dbReference type="ARBA" id="ARBA00005329"/>
    </source>
</evidence>
<reference evidence="10 11" key="1">
    <citation type="submission" date="2021-10" db="EMBL/GenBank/DDBJ databases">
        <title>Alishewanella koreense sp. nov. isolated from seawater of southwestern coast in South Korea and the proposal for the reclassification of Rheinheimera perlucida and Rheinheimera tuosuensis as Arsukibacterium perlucida and Arsukibacterium tuosuensis.</title>
        <authorList>
            <person name="Kim K.H."/>
            <person name="Ruan W."/>
            <person name="Kim K.R."/>
            <person name="Baek J.H."/>
            <person name="Jeon C.O."/>
        </authorList>
    </citation>
    <scope>NUCLEOTIDE SEQUENCE [LARGE SCALE GENOMIC DNA]</scope>
    <source>
        <strain evidence="10 11">16-MA</strain>
    </source>
</reference>
<evidence type="ECO:0000256" key="6">
    <source>
        <dbReference type="ARBA" id="ARBA00023004"/>
    </source>
</evidence>